<reference evidence="2 3" key="1">
    <citation type="submission" date="2018-04" db="EMBL/GenBank/DDBJ databases">
        <title>Genomic Encyclopedia of Type Strains, Phase IV (KMG-IV): sequencing the most valuable type-strain genomes for metagenomic binning, comparative biology and taxonomic classification.</title>
        <authorList>
            <person name="Goeker M."/>
        </authorList>
    </citation>
    <scope>NUCLEOTIDE SEQUENCE [LARGE SCALE GENOMIC DNA]</scope>
    <source>
        <strain evidence="2 3">DSM 14823</strain>
    </source>
</reference>
<keyword evidence="3" id="KW-1185">Reference proteome</keyword>
<dbReference type="Proteomes" id="UP000245959">
    <property type="component" value="Unassembled WGS sequence"/>
</dbReference>
<protein>
    <submittedName>
        <fullName evidence="2">Putative membrane protein DUF2079</fullName>
    </submittedName>
</protein>
<accession>A0A2U1ALH0</accession>
<sequence>MNHTHTSATPFSWLPELLLALLIGASGAFTAGYLFCLNQPPDLVHYRLNGLSLPASALLRWFPAAGALLLPAIAWQCGDFRLTLARLNRMLFPLLLPLPVIPAAPDSYWTVLFTAAAAGVAFYRAGAVFSAEFLLKRHSGAFRRAAPYLTAALFLIAVLWGYYLQRRAYDSMFLYFSDWGEYAENYLRLAFAENRSFADFLAVAGHWNPAVNLLMSAALHIYPQADTIFLINAAAIGSAAPLSYALARSLKLPAALSLSWAAIALLNPVIANQPLALFYGFHPINFMIPAVLGFFICRARKQRGGMAALFLLSLLIQETVAVFWAGYAVYLLLKRRYAAGIGLFLFCVMFFWLLSTVVMPHLFAHGSYTQMFHYGNLGATPSEVLLSPFLRPAAFWRTVFQWQNFAFAAGLLAPVWLPVLIRPRLAAAALPLLAGVCLQGSPELKNLVMQYGVEITTLLLAAAILNTAAVYHGTPAPLLNLPGRGIAAARHRTARAGGLTLAALLAGTILYFLFGQYPWQRIRNLPDGTNVLRHLFSRLPEESGRIIATQRLRAHALFERPTASLNAAPQSGDIVMLDLHDPSSSAGALEKMRAELARRHTRPVAWANWFGSQLVCFEVDPATPPPGAPPFLRQMEDGEFGSFGQPLSCGNPDFELRLQGEPGGKAVLLVRLRNRVAYDIDLDIRTRRGNKASRHTIPFAHGLFPAYTQPEHQVFLLELPGGFPEQIAVELIRRPESGPASTPR</sequence>
<dbReference type="GeneID" id="78296609"/>
<name>A0A2U1ALH0_9BACT</name>
<feature type="transmembrane region" description="Helical" evidence="1">
    <location>
        <begin position="494"/>
        <end position="514"/>
    </location>
</feature>
<keyword evidence="1" id="KW-1133">Transmembrane helix</keyword>
<keyword evidence="1" id="KW-0472">Membrane</keyword>
<feature type="transmembrane region" description="Helical" evidence="1">
    <location>
        <begin position="146"/>
        <end position="164"/>
    </location>
</feature>
<dbReference type="EMBL" id="QEKH01000031">
    <property type="protein sequence ID" value="PVY37279.1"/>
    <property type="molecule type" value="Genomic_DNA"/>
</dbReference>
<dbReference type="Pfam" id="PF09852">
    <property type="entry name" value="DUF2079"/>
    <property type="match status" value="1"/>
</dbReference>
<feature type="transmembrane region" description="Helical" evidence="1">
    <location>
        <begin position="309"/>
        <end position="331"/>
    </location>
</feature>
<evidence type="ECO:0000313" key="3">
    <source>
        <dbReference type="Proteomes" id="UP000245959"/>
    </source>
</evidence>
<feature type="transmembrane region" description="Helical" evidence="1">
    <location>
        <begin position="277"/>
        <end position="297"/>
    </location>
</feature>
<keyword evidence="1" id="KW-0812">Transmembrane</keyword>
<feature type="transmembrane region" description="Helical" evidence="1">
    <location>
        <begin position="12"/>
        <end position="35"/>
    </location>
</feature>
<organism evidence="2 3">
    <name type="scientific">Victivallis vadensis</name>
    <dbReference type="NCBI Taxonomy" id="172901"/>
    <lineage>
        <taxon>Bacteria</taxon>
        <taxon>Pseudomonadati</taxon>
        <taxon>Lentisphaerota</taxon>
        <taxon>Lentisphaeria</taxon>
        <taxon>Victivallales</taxon>
        <taxon>Victivallaceae</taxon>
        <taxon>Victivallis</taxon>
    </lineage>
</organism>
<dbReference type="InterPro" id="IPR018650">
    <property type="entry name" value="STSV1_Orf64"/>
</dbReference>
<feature type="transmembrane region" description="Helical" evidence="1">
    <location>
        <begin position="228"/>
        <end position="247"/>
    </location>
</feature>
<dbReference type="AlphaFoldDB" id="A0A2U1ALH0"/>
<evidence type="ECO:0000256" key="1">
    <source>
        <dbReference type="SAM" id="Phobius"/>
    </source>
</evidence>
<feature type="transmembrane region" description="Helical" evidence="1">
    <location>
        <begin position="455"/>
        <end position="474"/>
    </location>
</feature>
<dbReference type="RefSeq" id="WP_116885331.1">
    <property type="nucleotide sequence ID" value="NZ_CABMMC010000024.1"/>
</dbReference>
<feature type="transmembrane region" description="Helical" evidence="1">
    <location>
        <begin position="337"/>
        <end position="359"/>
    </location>
</feature>
<proteinExistence type="predicted"/>
<evidence type="ECO:0000313" key="2">
    <source>
        <dbReference type="EMBL" id="PVY37279.1"/>
    </source>
</evidence>
<feature type="transmembrane region" description="Helical" evidence="1">
    <location>
        <begin position="55"/>
        <end position="75"/>
    </location>
</feature>
<gene>
    <name evidence="2" type="ORF">C8D82_13118</name>
</gene>
<comment type="caution">
    <text evidence="2">The sequence shown here is derived from an EMBL/GenBank/DDBJ whole genome shotgun (WGS) entry which is preliminary data.</text>
</comment>
<feature type="transmembrane region" description="Helical" evidence="1">
    <location>
        <begin position="111"/>
        <end position="134"/>
    </location>
</feature>
<feature type="transmembrane region" description="Helical" evidence="1">
    <location>
        <begin position="254"/>
        <end position="271"/>
    </location>
</feature>